<evidence type="ECO:0000259" key="3">
    <source>
        <dbReference type="Pfam" id="PF12146"/>
    </source>
</evidence>
<dbReference type="GO" id="GO:0016787">
    <property type="term" value="F:hydrolase activity"/>
    <property type="evidence" value="ECO:0007669"/>
    <property type="project" value="UniProtKB-KW"/>
</dbReference>
<feature type="domain" description="Alpha/beta hydrolase fold-3" evidence="2">
    <location>
        <begin position="533"/>
        <end position="580"/>
    </location>
</feature>
<dbReference type="Pfam" id="PF12146">
    <property type="entry name" value="Hydrolase_4"/>
    <property type="match status" value="1"/>
</dbReference>
<dbReference type="Pfam" id="PF07859">
    <property type="entry name" value="Abhydrolase_3"/>
    <property type="match status" value="2"/>
</dbReference>
<dbReference type="Gene3D" id="3.40.50.1820">
    <property type="entry name" value="alpha/beta hydrolase"/>
    <property type="match status" value="2"/>
</dbReference>
<dbReference type="PANTHER" id="PTHR48081">
    <property type="entry name" value="AB HYDROLASE SUPERFAMILY PROTEIN C4A8.06C"/>
    <property type="match status" value="1"/>
</dbReference>
<evidence type="ECO:0000259" key="2">
    <source>
        <dbReference type="Pfam" id="PF07859"/>
    </source>
</evidence>
<accession>A0AAW9HZS1</accession>
<dbReference type="AlphaFoldDB" id="A0AAW9HZS1"/>
<dbReference type="InterPro" id="IPR000073">
    <property type="entry name" value="AB_hydrolase_1"/>
</dbReference>
<feature type="domain" description="Alpha/beta hydrolase fold-3" evidence="2">
    <location>
        <begin position="342"/>
        <end position="484"/>
    </location>
</feature>
<dbReference type="InterPro" id="IPR050300">
    <property type="entry name" value="GDXG_lipolytic_enzyme"/>
</dbReference>
<dbReference type="SUPFAM" id="SSF53474">
    <property type="entry name" value="alpha/beta-Hydrolases"/>
    <property type="match status" value="2"/>
</dbReference>
<feature type="domain" description="Serine aminopeptidase S33" evidence="3">
    <location>
        <begin position="15"/>
        <end position="248"/>
    </location>
</feature>
<protein>
    <submittedName>
        <fullName evidence="4">Alpha/beta fold hydrolase</fullName>
    </submittedName>
</protein>
<organism evidence="4 5">
    <name type="scientific">Actinotignum urinale</name>
    <dbReference type="NCBI Taxonomy" id="190146"/>
    <lineage>
        <taxon>Bacteria</taxon>
        <taxon>Bacillati</taxon>
        <taxon>Actinomycetota</taxon>
        <taxon>Actinomycetes</taxon>
        <taxon>Actinomycetales</taxon>
        <taxon>Actinomycetaceae</taxon>
        <taxon>Actinotignum</taxon>
    </lineage>
</organism>
<comment type="caution">
    <text evidence="4">The sequence shown here is derived from an EMBL/GenBank/DDBJ whole genome shotgun (WGS) entry which is preliminary data.</text>
</comment>
<keyword evidence="1 4" id="KW-0378">Hydrolase</keyword>
<dbReference type="Proteomes" id="UP001281731">
    <property type="component" value="Unassembled WGS sequence"/>
</dbReference>
<dbReference type="PANTHER" id="PTHR48081:SF8">
    <property type="entry name" value="ALPHA_BETA HYDROLASE FOLD-3 DOMAIN-CONTAINING PROTEIN-RELATED"/>
    <property type="match status" value="1"/>
</dbReference>
<dbReference type="InterPro" id="IPR022742">
    <property type="entry name" value="Hydrolase_4"/>
</dbReference>
<evidence type="ECO:0000313" key="4">
    <source>
        <dbReference type="EMBL" id="MDY5155351.1"/>
    </source>
</evidence>
<dbReference type="InterPro" id="IPR013094">
    <property type="entry name" value="AB_hydrolase_3"/>
</dbReference>
<reference evidence="4" key="1">
    <citation type="submission" date="2023-10" db="EMBL/GenBank/DDBJ databases">
        <title>Whole Genome based description of the genera Actinobaculum and Actinotignum reveals a complex phylogenetic relationship within the species included in the genus Actinotignum.</title>
        <authorList>
            <person name="Jensen C.S."/>
            <person name="Dargis R."/>
            <person name="Kemp M."/>
            <person name="Christensen J.J."/>
        </authorList>
    </citation>
    <scope>NUCLEOTIDE SEQUENCE</scope>
    <source>
        <strain evidence="4">SLA_B511</strain>
    </source>
</reference>
<sequence length="605" mass="65359">MSSHNIAYSVSGTPTSGCIVALHGVTDNGASLSDIATHYNTSWKVFLLDTLGHGLSSHFNPEDLTSPFEAVLQAMHPRILDCARSAPNRKIVLMGHSMGGAISAYFARNYPELVECLILEDPALLTPEQAKLYASATSELVSHLEKVTSNIGEAIVTLMKTYKTWPPSEYGPWAQGKTQVDRAFVATGRVGAVGRDVLAQLRVPTLIVTGEKDDVLFGQSGREEVEALGNPYLHTALIPDATHTVRRDQSAQFYAIVDRFIDENRNATNSEPYIASELRDVIAATPVQTTDDVQKMREGGEELLANVTAAPGIHVETVDIGREYPCELRLLAEEGKDPSCVVVSIHGGGYVAGKASYDDPYNSILTGVFGGALVASPDYGLAPEHPFPEGAEDCVEAILYVKKRFPDLPLYVYGDSAGAGLARQATEILARRGIEVGIRRLILLEPCLENTMDTLSFSTFADGPIWTKEASTHAWEHYLLGEHRGAGACCGGNDEAERHDTCCGDKDSDAERGGERCCSTGGATIPYVPSREVMEKMPPTMIIVNPNDPLRDEGMRLAVDLADVGVPVELHMLAGTFHGALTLQGTRTWRAVRALIESFIAADFS</sequence>
<dbReference type="PRINTS" id="PR00111">
    <property type="entry name" value="ABHYDROLASE"/>
</dbReference>
<dbReference type="EMBL" id="JAWNGC010000007">
    <property type="protein sequence ID" value="MDY5155351.1"/>
    <property type="molecule type" value="Genomic_DNA"/>
</dbReference>
<proteinExistence type="predicted"/>
<evidence type="ECO:0000256" key="1">
    <source>
        <dbReference type="ARBA" id="ARBA00022801"/>
    </source>
</evidence>
<evidence type="ECO:0000313" key="5">
    <source>
        <dbReference type="Proteomes" id="UP001281731"/>
    </source>
</evidence>
<gene>
    <name evidence="4" type="ORF">R6G80_06385</name>
</gene>
<dbReference type="RefSeq" id="WP_320756643.1">
    <property type="nucleotide sequence ID" value="NZ_JAWNGC010000007.1"/>
</dbReference>
<dbReference type="InterPro" id="IPR029058">
    <property type="entry name" value="AB_hydrolase_fold"/>
</dbReference>
<name>A0AAW9HZS1_9ACTO</name>